<protein>
    <recommendedName>
        <fullName evidence="1">F-box domain-containing protein</fullName>
    </recommendedName>
</protein>
<evidence type="ECO:0000313" key="2">
    <source>
        <dbReference type="EMBL" id="KIL70506.1"/>
    </source>
</evidence>
<sequence length="313" mass="35901">MLFLILELPDEIVDRIVEHLPVCDIPSLALTCHRLHNISISHYYSLVSISCLAGVGPSETYNQQKSITVMEALKLDQRKRSGVERLELHHLYSSVSPHEEQASIYVKPLPVHISHNHCQGRLRPRYNQLVHDLLGLDFPKLDTLVFDLQGLKSHSDFLHFLSFLQRHTQIKRLEIEYDRWMWAERFIFPENLPIFTLAHLEELTIPSHLLPCFIRYLSDGARDRDFDTCTLRKVHLWWMTLTSDVSSIQDTLTTLAGVSGNALVSLQITVPDNSTVNVIETIANDFPRLTNLEFCTAGTGRRTMLVRNSNIVV</sequence>
<evidence type="ECO:0000259" key="1">
    <source>
        <dbReference type="PROSITE" id="PS50181"/>
    </source>
</evidence>
<dbReference type="InterPro" id="IPR001810">
    <property type="entry name" value="F-box_dom"/>
</dbReference>
<organism evidence="2 3">
    <name type="scientific">Amanita muscaria (strain Koide BX008)</name>
    <dbReference type="NCBI Taxonomy" id="946122"/>
    <lineage>
        <taxon>Eukaryota</taxon>
        <taxon>Fungi</taxon>
        <taxon>Dikarya</taxon>
        <taxon>Basidiomycota</taxon>
        <taxon>Agaricomycotina</taxon>
        <taxon>Agaricomycetes</taxon>
        <taxon>Agaricomycetidae</taxon>
        <taxon>Agaricales</taxon>
        <taxon>Pluteineae</taxon>
        <taxon>Amanitaceae</taxon>
        <taxon>Amanita</taxon>
    </lineage>
</organism>
<feature type="domain" description="F-box" evidence="1">
    <location>
        <begin position="2"/>
        <end position="46"/>
    </location>
</feature>
<dbReference type="OrthoDB" id="2980177at2759"/>
<dbReference type="CDD" id="cd22098">
    <property type="entry name" value="F-box_FBXO24"/>
    <property type="match status" value="1"/>
</dbReference>
<dbReference type="AlphaFoldDB" id="A0A0C2XLX6"/>
<dbReference type="SMART" id="SM00256">
    <property type="entry name" value="FBOX"/>
    <property type="match status" value="1"/>
</dbReference>
<dbReference type="PROSITE" id="PS50181">
    <property type="entry name" value="FBOX"/>
    <property type="match status" value="1"/>
</dbReference>
<dbReference type="EMBL" id="KN818224">
    <property type="protein sequence ID" value="KIL70506.1"/>
    <property type="molecule type" value="Genomic_DNA"/>
</dbReference>
<dbReference type="InterPro" id="IPR036047">
    <property type="entry name" value="F-box-like_dom_sf"/>
</dbReference>
<reference evidence="2 3" key="1">
    <citation type="submission" date="2014-04" db="EMBL/GenBank/DDBJ databases">
        <title>Evolutionary Origins and Diversification of the Mycorrhizal Mutualists.</title>
        <authorList>
            <consortium name="DOE Joint Genome Institute"/>
            <consortium name="Mycorrhizal Genomics Consortium"/>
            <person name="Kohler A."/>
            <person name="Kuo A."/>
            <person name="Nagy L.G."/>
            <person name="Floudas D."/>
            <person name="Copeland A."/>
            <person name="Barry K.W."/>
            <person name="Cichocki N."/>
            <person name="Veneault-Fourrey C."/>
            <person name="LaButti K."/>
            <person name="Lindquist E.A."/>
            <person name="Lipzen A."/>
            <person name="Lundell T."/>
            <person name="Morin E."/>
            <person name="Murat C."/>
            <person name="Riley R."/>
            <person name="Ohm R."/>
            <person name="Sun H."/>
            <person name="Tunlid A."/>
            <person name="Henrissat B."/>
            <person name="Grigoriev I.V."/>
            <person name="Hibbett D.S."/>
            <person name="Martin F."/>
        </authorList>
    </citation>
    <scope>NUCLEOTIDE SEQUENCE [LARGE SCALE GENOMIC DNA]</scope>
    <source>
        <strain evidence="2 3">Koide BX008</strain>
    </source>
</reference>
<evidence type="ECO:0000313" key="3">
    <source>
        <dbReference type="Proteomes" id="UP000054549"/>
    </source>
</evidence>
<gene>
    <name evidence="2" type="ORF">M378DRAFT_626353</name>
</gene>
<dbReference type="InParanoid" id="A0A0C2XLX6"/>
<dbReference type="SUPFAM" id="SSF81383">
    <property type="entry name" value="F-box domain"/>
    <property type="match status" value="1"/>
</dbReference>
<dbReference type="Pfam" id="PF00646">
    <property type="entry name" value="F-box"/>
    <property type="match status" value="1"/>
</dbReference>
<proteinExistence type="predicted"/>
<accession>A0A0C2XLX6</accession>
<dbReference type="HOGENOM" id="CLU_888447_0_0_1"/>
<dbReference type="Proteomes" id="UP000054549">
    <property type="component" value="Unassembled WGS sequence"/>
</dbReference>
<name>A0A0C2XLX6_AMAMK</name>
<keyword evidence="3" id="KW-1185">Reference proteome</keyword>